<proteinExistence type="predicted"/>
<keyword evidence="1" id="KW-0449">Lipoprotein</keyword>
<name>A0A1M5G4V7_9BACE</name>
<dbReference type="OrthoDB" id="982482at2"/>
<evidence type="ECO:0000313" key="2">
    <source>
        <dbReference type="Proteomes" id="UP000184509"/>
    </source>
</evidence>
<dbReference type="STRING" id="1297750.SAMN05444405_11931"/>
<sequence>MISLNQKKNKLILLLSVILLSACDSDTMYHSFLHVSKEGWKKSDTLTFKAPITDSLATYRISVEVRNRIDYPYRNLCLFISHNTQDSTVFVTDTIQYSLADESGKWLGTGVGNLYQSACSYTFIAPKRSGNLTFKLSHGMMDNVLIGINDVGIEIKRKK</sequence>
<evidence type="ECO:0000313" key="1">
    <source>
        <dbReference type="EMBL" id="SHF98739.1"/>
    </source>
</evidence>
<dbReference type="Proteomes" id="UP000184509">
    <property type="component" value="Unassembled WGS sequence"/>
</dbReference>
<dbReference type="EMBL" id="FQTV01000019">
    <property type="protein sequence ID" value="SHF98739.1"/>
    <property type="molecule type" value="Genomic_DNA"/>
</dbReference>
<accession>A0A1M5G4V7</accession>
<keyword evidence="2" id="KW-1185">Reference proteome</keyword>
<protein>
    <submittedName>
        <fullName evidence="1">Gliding motility-associated lipoprotein GldH</fullName>
    </submittedName>
</protein>
<organism evidence="1 2">
    <name type="scientific">Bacteroides luti</name>
    <dbReference type="NCBI Taxonomy" id="1297750"/>
    <lineage>
        <taxon>Bacteria</taxon>
        <taxon>Pseudomonadati</taxon>
        <taxon>Bacteroidota</taxon>
        <taxon>Bacteroidia</taxon>
        <taxon>Bacteroidales</taxon>
        <taxon>Bacteroidaceae</taxon>
        <taxon>Bacteroides</taxon>
    </lineage>
</organism>
<dbReference type="AlphaFoldDB" id="A0A1M5G4V7"/>
<dbReference type="NCBIfam" id="TIGR03511">
    <property type="entry name" value="GldH_lipo"/>
    <property type="match status" value="1"/>
</dbReference>
<dbReference type="InterPro" id="IPR020018">
    <property type="entry name" value="Motility-assoc_lipoprot_GldH"/>
</dbReference>
<gene>
    <name evidence="1" type="ORF">SAMN05444405_11931</name>
</gene>
<reference evidence="1 2" key="1">
    <citation type="submission" date="2016-11" db="EMBL/GenBank/DDBJ databases">
        <authorList>
            <person name="Jaros S."/>
            <person name="Januszkiewicz K."/>
            <person name="Wedrychowicz H."/>
        </authorList>
    </citation>
    <scope>NUCLEOTIDE SEQUENCE [LARGE SCALE GENOMIC DNA]</scope>
    <source>
        <strain evidence="1 2">DSM 26991</strain>
    </source>
</reference>
<dbReference type="Pfam" id="PF14109">
    <property type="entry name" value="GldH_lipo"/>
    <property type="match status" value="1"/>
</dbReference>
<dbReference type="PROSITE" id="PS51257">
    <property type="entry name" value="PROKAR_LIPOPROTEIN"/>
    <property type="match status" value="1"/>
</dbReference>